<evidence type="ECO:0000313" key="4">
    <source>
        <dbReference type="EMBL" id="SVB87081.1"/>
    </source>
</evidence>
<dbReference type="InterPro" id="IPR036873">
    <property type="entry name" value="Rhodanese-like_dom_sf"/>
</dbReference>
<name>A0A382HKP5_9ZZZZ</name>
<dbReference type="PROSITE" id="PS50206">
    <property type="entry name" value="RHODANESE_3"/>
    <property type="match status" value="1"/>
</dbReference>
<reference evidence="4" key="1">
    <citation type="submission" date="2018-05" db="EMBL/GenBank/DDBJ databases">
        <authorList>
            <person name="Lanie J.A."/>
            <person name="Ng W.-L."/>
            <person name="Kazmierczak K.M."/>
            <person name="Andrzejewski T.M."/>
            <person name="Davidsen T.M."/>
            <person name="Wayne K.J."/>
            <person name="Tettelin H."/>
            <person name="Glass J.I."/>
            <person name="Rusch D."/>
            <person name="Podicherti R."/>
            <person name="Tsui H.-C.T."/>
            <person name="Winkler M.E."/>
        </authorList>
    </citation>
    <scope>NUCLEOTIDE SEQUENCE</scope>
</reference>
<dbReference type="PANTHER" id="PTHR43031">
    <property type="entry name" value="FAD-DEPENDENT OXIDOREDUCTASE"/>
    <property type="match status" value="1"/>
</dbReference>
<dbReference type="EMBL" id="UINC01061473">
    <property type="protein sequence ID" value="SVB87081.1"/>
    <property type="molecule type" value="Genomic_DNA"/>
</dbReference>
<dbReference type="SMART" id="SM00450">
    <property type="entry name" value="RHOD"/>
    <property type="match status" value="1"/>
</dbReference>
<evidence type="ECO:0000259" key="3">
    <source>
        <dbReference type="PROSITE" id="PS50206"/>
    </source>
</evidence>
<dbReference type="AlphaFoldDB" id="A0A382HKP5"/>
<keyword evidence="1" id="KW-0963">Cytoplasm</keyword>
<evidence type="ECO:0000256" key="1">
    <source>
        <dbReference type="ARBA" id="ARBA00022490"/>
    </source>
</evidence>
<dbReference type="InterPro" id="IPR001763">
    <property type="entry name" value="Rhodanese-like_dom"/>
</dbReference>
<dbReference type="InterPro" id="IPR050229">
    <property type="entry name" value="GlpE_sulfurtransferase"/>
</dbReference>
<sequence>MPDKPVRFKCIDVQEAQELLKNPGTVVIDIRDKASFQAGNIPKSINVSDGNIVDFLNSTDRQVSLLIYCYHGINSKDAAEYFVKNGFQSVFSLDGGYTEYIQQKPS</sequence>
<protein>
    <recommendedName>
        <fullName evidence="3">Rhodanese domain-containing protein</fullName>
    </recommendedName>
</protein>
<dbReference type="InterPro" id="IPR023695">
    <property type="entry name" value="Thiosulf_sulfurTrfase"/>
</dbReference>
<dbReference type="GO" id="GO:0005737">
    <property type="term" value="C:cytoplasm"/>
    <property type="evidence" value="ECO:0007669"/>
    <property type="project" value="InterPro"/>
</dbReference>
<feature type="domain" description="Rhodanese" evidence="3">
    <location>
        <begin position="21"/>
        <end position="105"/>
    </location>
</feature>
<dbReference type="SUPFAM" id="SSF52821">
    <property type="entry name" value="Rhodanese/Cell cycle control phosphatase"/>
    <property type="match status" value="1"/>
</dbReference>
<evidence type="ECO:0000256" key="2">
    <source>
        <dbReference type="ARBA" id="ARBA00022679"/>
    </source>
</evidence>
<organism evidence="4">
    <name type="scientific">marine metagenome</name>
    <dbReference type="NCBI Taxonomy" id="408172"/>
    <lineage>
        <taxon>unclassified sequences</taxon>
        <taxon>metagenomes</taxon>
        <taxon>ecological metagenomes</taxon>
    </lineage>
</organism>
<gene>
    <name evidence="4" type="ORF">METZ01_LOCUS239935</name>
</gene>
<dbReference type="GO" id="GO:0004792">
    <property type="term" value="F:thiosulfate-cyanide sulfurtransferase activity"/>
    <property type="evidence" value="ECO:0007669"/>
    <property type="project" value="InterPro"/>
</dbReference>
<dbReference type="PANTHER" id="PTHR43031:SF6">
    <property type="entry name" value="THIOSULFATE SULFURTRANSFERASE GLPE"/>
    <property type="match status" value="1"/>
</dbReference>
<dbReference type="Pfam" id="PF00581">
    <property type="entry name" value="Rhodanese"/>
    <property type="match status" value="1"/>
</dbReference>
<proteinExistence type="predicted"/>
<keyword evidence="2" id="KW-0808">Transferase</keyword>
<accession>A0A382HKP5</accession>
<dbReference type="CDD" id="cd01444">
    <property type="entry name" value="GlpE_ST"/>
    <property type="match status" value="1"/>
</dbReference>
<dbReference type="Gene3D" id="3.40.250.10">
    <property type="entry name" value="Rhodanese-like domain"/>
    <property type="match status" value="1"/>
</dbReference>